<keyword evidence="7" id="KW-1185">Reference proteome</keyword>
<dbReference type="InParanoid" id="A0A1V8TTR4"/>
<dbReference type="PANTHER" id="PTHR10746:SF6">
    <property type="entry name" value="LARGE RIBOSOMAL SUBUNIT PROTEIN UL4M"/>
    <property type="match status" value="1"/>
</dbReference>
<evidence type="ECO:0000256" key="2">
    <source>
        <dbReference type="ARBA" id="ARBA00022980"/>
    </source>
</evidence>
<dbReference type="GO" id="GO:0003735">
    <property type="term" value="F:structural constituent of ribosome"/>
    <property type="evidence" value="ECO:0007669"/>
    <property type="project" value="InterPro"/>
</dbReference>
<evidence type="ECO:0000313" key="6">
    <source>
        <dbReference type="EMBL" id="OQO14719.1"/>
    </source>
</evidence>
<dbReference type="Pfam" id="PF00573">
    <property type="entry name" value="Ribosomal_L4"/>
    <property type="match status" value="1"/>
</dbReference>
<dbReference type="GO" id="GO:1990904">
    <property type="term" value="C:ribonucleoprotein complex"/>
    <property type="evidence" value="ECO:0007669"/>
    <property type="project" value="UniProtKB-KW"/>
</dbReference>
<reference evidence="7" key="1">
    <citation type="submission" date="2017-03" db="EMBL/GenBank/DDBJ databases">
        <title>Genomes of endolithic fungi from Antarctica.</title>
        <authorList>
            <person name="Coleine C."/>
            <person name="Masonjones S."/>
            <person name="Stajich J.E."/>
        </authorList>
    </citation>
    <scope>NUCLEOTIDE SEQUENCE [LARGE SCALE GENOMIC DNA]</scope>
    <source>
        <strain evidence="7">CCFEE 5527</strain>
    </source>
</reference>
<evidence type="ECO:0000256" key="4">
    <source>
        <dbReference type="ARBA" id="ARBA00040565"/>
    </source>
</evidence>
<dbReference type="PANTHER" id="PTHR10746">
    <property type="entry name" value="50S RIBOSOMAL PROTEIN L4"/>
    <property type="match status" value="1"/>
</dbReference>
<accession>A0A1V8TTR4</accession>
<dbReference type="GO" id="GO:0005840">
    <property type="term" value="C:ribosome"/>
    <property type="evidence" value="ECO:0007669"/>
    <property type="project" value="UniProtKB-KW"/>
</dbReference>
<dbReference type="InterPro" id="IPR002136">
    <property type="entry name" value="Ribosomal_uL4"/>
</dbReference>
<organism evidence="6 7">
    <name type="scientific">Cryoendolithus antarcticus</name>
    <dbReference type="NCBI Taxonomy" id="1507870"/>
    <lineage>
        <taxon>Eukaryota</taxon>
        <taxon>Fungi</taxon>
        <taxon>Dikarya</taxon>
        <taxon>Ascomycota</taxon>
        <taxon>Pezizomycotina</taxon>
        <taxon>Dothideomycetes</taxon>
        <taxon>Dothideomycetidae</taxon>
        <taxon>Cladosporiales</taxon>
        <taxon>Cladosporiaceae</taxon>
        <taxon>Cryoendolithus</taxon>
    </lineage>
</organism>
<gene>
    <name evidence="6" type="ORF">B0A48_00100</name>
</gene>
<dbReference type="OrthoDB" id="275876at2759"/>
<evidence type="ECO:0000256" key="3">
    <source>
        <dbReference type="ARBA" id="ARBA00023274"/>
    </source>
</evidence>
<evidence type="ECO:0000313" key="7">
    <source>
        <dbReference type="Proteomes" id="UP000192596"/>
    </source>
</evidence>
<feature type="region of interest" description="Disordered" evidence="5">
    <location>
        <begin position="129"/>
        <end position="170"/>
    </location>
</feature>
<evidence type="ECO:0000256" key="5">
    <source>
        <dbReference type="SAM" id="MobiDB-lite"/>
    </source>
</evidence>
<dbReference type="STRING" id="1507870.A0A1V8TTR4"/>
<keyword evidence="3" id="KW-0687">Ribonucleoprotein</keyword>
<comment type="similarity">
    <text evidence="1">Belongs to the universal ribosomal protein uL4 family.</text>
</comment>
<name>A0A1V8TTR4_9PEZI</name>
<dbReference type="AlphaFoldDB" id="A0A1V8TTR4"/>
<dbReference type="SUPFAM" id="SSF52166">
    <property type="entry name" value="Ribosomal protein L4"/>
    <property type="match status" value="1"/>
</dbReference>
<comment type="caution">
    <text evidence="6">The sequence shown here is derived from an EMBL/GenBank/DDBJ whole genome shotgun (WGS) entry which is preliminary data.</text>
</comment>
<keyword evidence="2" id="KW-0689">Ribosomal protein</keyword>
<sequence length="333" mass="37710">MATKRALAPARTFLSGFRTAQTLPLTRSMATEAPLPQSILAEAHSAAHLTSTPTTPILHDTFTKPPPTAQSSRPTNPFLTTTTITTHAFPSLEPLAFHAYPSTHLLLPLRRDLLHRAVIFEGDATRQGTASTKYRSEVHGSNRKVRPQKGTGSARLGDKKSPMLRGGGVAFGPKPRDFATELNRKVYDRAMRTAISYRYRKGELFVLEDEAEIYDVGRESLQRYTKDFLRWQGWGHAGGRTLFVTRERREEFEWALSRETMGREARVLECEWVDVKDVLEMGRVVVERRALDWLFREHESDLPKEGRLMRALRDLSRRDAGSLEGEKLVQGQV</sequence>
<protein>
    <recommendedName>
        <fullName evidence="4">Large ribosomal subunit protein uL4m</fullName>
    </recommendedName>
</protein>
<dbReference type="FunCoup" id="A0A1V8TTR4">
    <property type="interactions" value="502"/>
</dbReference>
<dbReference type="GO" id="GO:0006412">
    <property type="term" value="P:translation"/>
    <property type="evidence" value="ECO:0007669"/>
    <property type="project" value="InterPro"/>
</dbReference>
<evidence type="ECO:0000256" key="1">
    <source>
        <dbReference type="ARBA" id="ARBA00010528"/>
    </source>
</evidence>
<dbReference type="EMBL" id="NAJO01000001">
    <property type="protein sequence ID" value="OQO14719.1"/>
    <property type="molecule type" value="Genomic_DNA"/>
</dbReference>
<proteinExistence type="inferred from homology"/>
<dbReference type="Gene3D" id="3.40.1370.10">
    <property type="match status" value="1"/>
</dbReference>
<dbReference type="NCBIfam" id="TIGR03953">
    <property type="entry name" value="rplD_bact"/>
    <property type="match status" value="1"/>
</dbReference>
<dbReference type="InterPro" id="IPR013005">
    <property type="entry name" value="Ribosomal_uL4-like"/>
</dbReference>
<dbReference type="Proteomes" id="UP000192596">
    <property type="component" value="Unassembled WGS sequence"/>
</dbReference>
<dbReference type="InterPro" id="IPR023574">
    <property type="entry name" value="Ribosomal_uL4_dom_sf"/>
</dbReference>